<dbReference type="GO" id="GO:0000287">
    <property type="term" value="F:magnesium ion binding"/>
    <property type="evidence" value="ECO:0007669"/>
    <property type="project" value="TreeGrafter"/>
</dbReference>
<evidence type="ECO:0000313" key="2">
    <source>
        <dbReference type="Proteomes" id="UP000095468"/>
    </source>
</evidence>
<dbReference type="NCBIfam" id="TIGR01484">
    <property type="entry name" value="HAD-SF-IIB"/>
    <property type="match status" value="1"/>
</dbReference>
<dbReference type="InterPro" id="IPR006379">
    <property type="entry name" value="HAD-SF_hydro_IIB"/>
</dbReference>
<reference evidence="1 2" key="1">
    <citation type="submission" date="2015-09" db="EMBL/GenBank/DDBJ databases">
        <authorList>
            <consortium name="Pathogen Informatics"/>
        </authorList>
    </citation>
    <scope>NUCLEOTIDE SEQUENCE [LARGE SCALE GENOMIC DNA]</scope>
    <source>
        <strain evidence="1 2">2789STDY5608823</strain>
    </source>
</reference>
<accession>A0A174BXP7</accession>
<dbReference type="Proteomes" id="UP000095468">
    <property type="component" value="Unassembled WGS sequence"/>
</dbReference>
<name>A0A174BXP7_9ACTN</name>
<organism evidence="1 2">
    <name type="scientific">Collinsella aerofaciens</name>
    <dbReference type="NCBI Taxonomy" id="74426"/>
    <lineage>
        <taxon>Bacteria</taxon>
        <taxon>Bacillati</taxon>
        <taxon>Actinomycetota</taxon>
        <taxon>Coriobacteriia</taxon>
        <taxon>Coriobacteriales</taxon>
        <taxon>Coriobacteriaceae</taxon>
        <taxon>Collinsella</taxon>
    </lineage>
</organism>
<dbReference type="InterPro" id="IPR036412">
    <property type="entry name" value="HAD-like_sf"/>
</dbReference>
<gene>
    <name evidence="1" type="ORF">ERS852381_00993</name>
</gene>
<dbReference type="RefSeq" id="WP_055286282.1">
    <property type="nucleotide sequence ID" value="NZ_CAXSKK010000012.1"/>
</dbReference>
<protein>
    <submittedName>
        <fullName evidence="1">Putative hydrolase M6_Spy0533</fullName>
        <ecNumber evidence="1">3.-.-.-</ecNumber>
    </submittedName>
</protein>
<proteinExistence type="predicted"/>
<dbReference type="AlphaFoldDB" id="A0A174BXP7"/>
<dbReference type="EC" id="3.-.-.-" evidence="1"/>
<dbReference type="PANTHER" id="PTHR10000">
    <property type="entry name" value="PHOSPHOSERINE PHOSPHATASE"/>
    <property type="match status" value="1"/>
</dbReference>
<dbReference type="EMBL" id="CYYP01000007">
    <property type="protein sequence ID" value="CUO04889.1"/>
    <property type="molecule type" value="Genomic_DNA"/>
</dbReference>
<dbReference type="Gene3D" id="3.40.50.1000">
    <property type="entry name" value="HAD superfamily/HAD-like"/>
    <property type="match status" value="1"/>
</dbReference>
<dbReference type="PANTHER" id="PTHR10000:SF25">
    <property type="entry name" value="PHOSPHATASE YKRA-RELATED"/>
    <property type="match status" value="1"/>
</dbReference>
<dbReference type="InterPro" id="IPR023214">
    <property type="entry name" value="HAD_sf"/>
</dbReference>
<keyword evidence="1" id="KW-0378">Hydrolase</keyword>
<dbReference type="GO" id="GO:0005829">
    <property type="term" value="C:cytosol"/>
    <property type="evidence" value="ECO:0007669"/>
    <property type="project" value="TreeGrafter"/>
</dbReference>
<dbReference type="SUPFAM" id="SSF56784">
    <property type="entry name" value="HAD-like"/>
    <property type="match status" value="1"/>
</dbReference>
<dbReference type="GO" id="GO:0016791">
    <property type="term" value="F:phosphatase activity"/>
    <property type="evidence" value="ECO:0007669"/>
    <property type="project" value="TreeGrafter"/>
</dbReference>
<sequence length="275" mass="29244">MIDACPEPAVLFFDVDGTLTSFDPDNMTDKDFSAVRPSQAVVEAFHRLRNAGHQAFICTGRPLWLIADGLRALDPAGVVAMAGATLEVEGRVVHEDCFDEHVIEELARRMAAAGIEAFFETNVATFALEPAGVEQSSLIGTSVVHSAEEMRVDGSLRVGKVCLNVPSLARVANDDGFIDREFELCNTGGQNRELSPKGINKGVGVARALTYLGREGNARTFGFGDSGNDLGMLAAVETAVAMGNAMPEVKAVADYVTDDVAHDGTVTAMQHFGLI</sequence>
<dbReference type="Gene3D" id="3.30.1240.10">
    <property type="match status" value="1"/>
</dbReference>
<evidence type="ECO:0000313" key="1">
    <source>
        <dbReference type="EMBL" id="CUO04889.1"/>
    </source>
</evidence>
<dbReference type="Pfam" id="PF08282">
    <property type="entry name" value="Hydrolase_3"/>
    <property type="match status" value="1"/>
</dbReference>